<evidence type="ECO:0000313" key="1">
    <source>
        <dbReference type="EMBL" id="OKL57223.1"/>
    </source>
</evidence>
<dbReference type="RefSeq" id="XP_020117344.1">
    <property type="nucleotide sequence ID" value="XM_020262667.1"/>
</dbReference>
<dbReference type="GeneID" id="31007139"/>
<keyword evidence="2" id="KW-1185">Reference proteome</keyword>
<protein>
    <submittedName>
        <fullName evidence="1">Uncharacterized protein</fullName>
    </submittedName>
</protein>
<dbReference type="Pfam" id="PF11951">
    <property type="entry name" value="Fungal_trans_2"/>
    <property type="match status" value="1"/>
</dbReference>
<proteinExistence type="predicted"/>
<dbReference type="STRING" id="1441469.A0A225ADY6"/>
<comment type="caution">
    <text evidence="1">The sequence shown here is derived from an EMBL/GenBank/DDBJ whole genome shotgun (WGS) entry which is preliminary data.</text>
</comment>
<sequence>MSEVFLKSLKSIAVDYSWRRLQMTQCREVVTGVNHGDIYLHQPCYSEHPEYMAPGKHSEIQFIDALKPRSQQRAHAHAARVAHARRRGCFRIIEYPSEKNRRIAEDSGSIPSKRIDWSRSGSAPSELKAEATATLLMPSPITQLSSDRIYPFPSSARSFNQVERFLFSYYLQVVVPDQSINCHMLWHGGEYCEVMNKSWTPLAVSRKDSLDSLFLNACRYLSLCSEQQPERRHYYMQLATRYKLSCMRALNEAISSEISALITDTTVATVVMLGFDEILLGDIPMSRQHALGALQMVKHNGGFQTLGLNGFLEYLVEKLWSDVHDRSYQNRSYADDIDSVFEVPSQQ</sequence>
<dbReference type="Proteomes" id="UP000214365">
    <property type="component" value="Unassembled WGS sequence"/>
</dbReference>
<dbReference type="AlphaFoldDB" id="A0A225ADY6"/>
<evidence type="ECO:0000313" key="2">
    <source>
        <dbReference type="Proteomes" id="UP000214365"/>
    </source>
</evidence>
<accession>A0A225ADY6</accession>
<organism evidence="1 2">
    <name type="scientific">Talaromyces atroroseus</name>
    <dbReference type="NCBI Taxonomy" id="1441469"/>
    <lineage>
        <taxon>Eukaryota</taxon>
        <taxon>Fungi</taxon>
        <taxon>Dikarya</taxon>
        <taxon>Ascomycota</taxon>
        <taxon>Pezizomycotina</taxon>
        <taxon>Eurotiomycetes</taxon>
        <taxon>Eurotiomycetidae</taxon>
        <taxon>Eurotiales</taxon>
        <taxon>Trichocomaceae</taxon>
        <taxon>Talaromyces</taxon>
        <taxon>Talaromyces sect. Trachyspermi</taxon>
    </lineage>
</organism>
<dbReference type="PANTHER" id="PTHR37540">
    <property type="entry name" value="TRANSCRIPTION FACTOR (ACR-2), PUTATIVE-RELATED-RELATED"/>
    <property type="match status" value="1"/>
</dbReference>
<gene>
    <name evidence="1" type="ORF">UA08_07383</name>
</gene>
<dbReference type="OrthoDB" id="5620at2759"/>
<name>A0A225ADY6_TALAT</name>
<dbReference type="EMBL" id="LFMY01000012">
    <property type="protein sequence ID" value="OKL57223.1"/>
    <property type="molecule type" value="Genomic_DNA"/>
</dbReference>
<dbReference type="InterPro" id="IPR021858">
    <property type="entry name" value="Fun_TF"/>
</dbReference>
<reference evidence="1 2" key="1">
    <citation type="submission" date="2015-06" db="EMBL/GenBank/DDBJ databases">
        <title>Talaromyces atroroseus IBT 11181 draft genome.</title>
        <authorList>
            <person name="Rasmussen K.B."/>
            <person name="Rasmussen S."/>
            <person name="Petersen B."/>
            <person name="Sicheritz-Ponten T."/>
            <person name="Mortensen U.H."/>
            <person name="Thrane U."/>
        </authorList>
    </citation>
    <scope>NUCLEOTIDE SEQUENCE [LARGE SCALE GENOMIC DNA]</scope>
    <source>
        <strain evidence="1 2">IBT 11181</strain>
    </source>
</reference>